<comment type="caution">
    <text evidence="2">The sequence shown here is derived from an EMBL/GenBank/DDBJ whole genome shotgun (WGS) entry which is preliminary data.</text>
</comment>
<dbReference type="AlphaFoldDB" id="A0A8H4R823"/>
<organism evidence="2 3">
    <name type="scientific">Cudoniella acicularis</name>
    <dbReference type="NCBI Taxonomy" id="354080"/>
    <lineage>
        <taxon>Eukaryota</taxon>
        <taxon>Fungi</taxon>
        <taxon>Dikarya</taxon>
        <taxon>Ascomycota</taxon>
        <taxon>Pezizomycotina</taxon>
        <taxon>Leotiomycetes</taxon>
        <taxon>Helotiales</taxon>
        <taxon>Tricladiaceae</taxon>
        <taxon>Cudoniella</taxon>
    </lineage>
</organism>
<evidence type="ECO:0000313" key="3">
    <source>
        <dbReference type="Proteomes" id="UP000566819"/>
    </source>
</evidence>
<feature type="compositionally biased region" description="Low complexity" evidence="1">
    <location>
        <begin position="82"/>
        <end position="95"/>
    </location>
</feature>
<proteinExistence type="predicted"/>
<dbReference type="Proteomes" id="UP000566819">
    <property type="component" value="Unassembled WGS sequence"/>
</dbReference>
<evidence type="ECO:0000313" key="2">
    <source>
        <dbReference type="EMBL" id="KAF4625097.1"/>
    </source>
</evidence>
<keyword evidence="3" id="KW-1185">Reference proteome</keyword>
<protein>
    <submittedName>
        <fullName evidence="2">Uncharacterized protein</fullName>
    </submittedName>
</protein>
<reference evidence="2 3" key="1">
    <citation type="submission" date="2020-03" db="EMBL/GenBank/DDBJ databases">
        <title>Draft Genome Sequence of Cudoniella acicularis.</title>
        <authorList>
            <person name="Buettner E."/>
            <person name="Kellner H."/>
        </authorList>
    </citation>
    <scope>NUCLEOTIDE SEQUENCE [LARGE SCALE GENOMIC DNA]</scope>
    <source>
        <strain evidence="2 3">DSM 108380</strain>
    </source>
</reference>
<accession>A0A8H4R823</accession>
<sequence>MHAAAESQMREGESEREHDAVLRYCVRFTAVLHQDLRSPPVSSNGDLVAQAMGIPDSWTLMLEDNVRLHAANPAEQAREVASSPHYHLSSLPSGL</sequence>
<gene>
    <name evidence="2" type="ORF">G7Y89_g13073</name>
</gene>
<dbReference type="EMBL" id="JAAMPI010001464">
    <property type="protein sequence ID" value="KAF4625097.1"/>
    <property type="molecule type" value="Genomic_DNA"/>
</dbReference>
<evidence type="ECO:0000256" key="1">
    <source>
        <dbReference type="SAM" id="MobiDB-lite"/>
    </source>
</evidence>
<name>A0A8H4R823_9HELO</name>
<feature type="region of interest" description="Disordered" evidence="1">
    <location>
        <begin position="74"/>
        <end position="95"/>
    </location>
</feature>